<dbReference type="PANTHER" id="PTHR37984">
    <property type="entry name" value="PROTEIN CBG26694"/>
    <property type="match status" value="1"/>
</dbReference>
<dbReference type="Gene3D" id="3.30.420.10">
    <property type="entry name" value="Ribonuclease H-like superfamily/Ribonuclease H"/>
    <property type="match status" value="1"/>
</dbReference>
<reference evidence="1 2" key="1">
    <citation type="journal article" date="2019" name="Sci. Rep.">
        <title>Orb-weaving spider Araneus ventricosus genome elucidates the spidroin gene catalogue.</title>
        <authorList>
            <person name="Kono N."/>
            <person name="Nakamura H."/>
            <person name="Ohtoshi R."/>
            <person name="Moran D.A.P."/>
            <person name="Shinohara A."/>
            <person name="Yoshida Y."/>
            <person name="Fujiwara M."/>
            <person name="Mori M."/>
            <person name="Tomita M."/>
            <person name="Arakawa K."/>
        </authorList>
    </citation>
    <scope>NUCLEOTIDE SEQUENCE [LARGE SCALE GENOMIC DNA]</scope>
</reference>
<keyword evidence="2" id="KW-1185">Reference proteome</keyword>
<accession>A0A4Y2DAC2</accession>
<dbReference type="OrthoDB" id="8193444at2759"/>
<dbReference type="AlphaFoldDB" id="A0A4Y2DAC2"/>
<dbReference type="EMBL" id="BGPR01000315">
    <property type="protein sequence ID" value="GBM12505.1"/>
    <property type="molecule type" value="Genomic_DNA"/>
</dbReference>
<dbReference type="SUPFAM" id="SSF53098">
    <property type="entry name" value="Ribonuclease H-like"/>
    <property type="match status" value="1"/>
</dbReference>
<name>A0A4Y2DAC2_ARAVE</name>
<gene>
    <name evidence="1" type="ORF">AVEN_188684_1</name>
</gene>
<evidence type="ECO:0000313" key="2">
    <source>
        <dbReference type="Proteomes" id="UP000499080"/>
    </source>
</evidence>
<dbReference type="PANTHER" id="PTHR37984:SF15">
    <property type="entry name" value="INTEGRASE CATALYTIC DOMAIN-CONTAINING PROTEIN"/>
    <property type="match status" value="1"/>
</dbReference>
<dbReference type="InterPro" id="IPR012337">
    <property type="entry name" value="RNaseH-like_sf"/>
</dbReference>
<comment type="caution">
    <text evidence="1">The sequence shown here is derived from an EMBL/GenBank/DDBJ whole genome shotgun (WGS) entry which is preliminary data.</text>
</comment>
<dbReference type="GO" id="GO:0003676">
    <property type="term" value="F:nucleic acid binding"/>
    <property type="evidence" value="ECO:0007669"/>
    <property type="project" value="InterPro"/>
</dbReference>
<dbReference type="InterPro" id="IPR050951">
    <property type="entry name" value="Retrovirus_Pol_polyprotein"/>
</dbReference>
<evidence type="ECO:0000313" key="1">
    <source>
        <dbReference type="EMBL" id="GBM12505.1"/>
    </source>
</evidence>
<protein>
    <recommendedName>
        <fullName evidence="3">Integrase catalytic domain-containing protein</fullName>
    </recommendedName>
</protein>
<dbReference type="Proteomes" id="UP000499080">
    <property type="component" value="Unassembled WGS sequence"/>
</dbReference>
<sequence length="135" mass="15393">MHPSASLRGSRENAPIEFPQSGEKGAVWPFLVLQHIVYNSDAVDVQIETARTRSCGRRLTCIDRFTCWIEVIPLANVTAEIVAREFYDHWISRFEMPYSVITGQDSQFRSELFKNICGFKVCTTTAYHSQCNGKI</sequence>
<dbReference type="InterPro" id="IPR036397">
    <property type="entry name" value="RNaseH_sf"/>
</dbReference>
<organism evidence="1 2">
    <name type="scientific">Araneus ventricosus</name>
    <name type="common">Orbweaver spider</name>
    <name type="synonym">Epeira ventricosa</name>
    <dbReference type="NCBI Taxonomy" id="182803"/>
    <lineage>
        <taxon>Eukaryota</taxon>
        <taxon>Metazoa</taxon>
        <taxon>Ecdysozoa</taxon>
        <taxon>Arthropoda</taxon>
        <taxon>Chelicerata</taxon>
        <taxon>Arachnida</taxon>
        <taxon>Araneae</taxon>
        <taxon>Araneomorphae</taxon>
        <taxon>Entelegynae</taxon>
        <taxon>Araneoidea</taxon>
        <taxon>Araneidae</taxon>
        <taxon>Araneus</taxon>
    </lineage>
</organism>
<proteinExistence type="predicted"/>
<evidence type="ECO:0008006" key="3">
    <source>
        <dbReference type="Google" id="ProtNLM"/>
    </source>
</evidence>